<comment type="subcellular location">
    <subcellularLocation>
        <location evidence="2">Cell membrane</location>
        <topology evidence="2">Single-pass type II membrane protein</topology>
    </subcellularLocation>
</comment>
<keyword evidence="6" id="KW-0378">Hydrolase</keyword>
<dbReference type="GO" id="GO:0005886">
    <property type="term" value="C:plasma membrane"/>
    <property type="evidence" value="ECO:0007669"/>
    <property type="project" value="UniProtKB-SubCell"/>
</dbReference>
<dbReference type="InterPro" id="IPR018497">
    <property type="entry name" value="Peptidase_M13_C"/>
</dbReference>
<dbReference type="AlphaFoldDB" id="A0A6J2XS43"/>
<dbReference type="SUPFAM" id="SSF55486">
    <property type="entry name" value="Metalloproteases ('zincins'), catalytic domain"/>
    <property type="match status" value="1"/>
</dbReference>
<dbReference type="InterPro" id="IPR024079">
    <property type="entry name" value="MetalloPept_cat_dom_sf"/>
</dbReference>
<gene>
    <name evidence="13" type="primary">LOC115881057</name>
</gene>
<evidence type="ECO:0000256" key="1">
    <source>
        <dbReference type="ARBA" id="ARBA00001947"/>
    </source>
</evidence>
<feature type="transmembrane region" description="Helical" evidence="9">
    <location>
        <begin position="6"/>
        <end position="23"/>
    </location>
</feature>
<dbReference type="RefSeq" id="XP_030754277.1">
    <property type="nucleotide sequence ID" value="XM_030898417.1"/>
</dbReference>
<protein>
    <submittedName>
        <fullName evidence="13">Endothelin-converting enzyme homolog</fullName>
    </submittedName>
</protein>
<keyword evidence="9" id="KW-0812">Transmembrane</keyword>
<dbReference type="Gene3D" id="1.10.1380.10">
    <property type="entry name" value="Neutral endopeptidase , domain2"/>
    <property type="match status" value="1"/>
</dbReference>
<evidence type="ECO:0000256" key="7">
    <source>
        <dbReference type="ARBA" id="ARBA00022833"/>
    </source>
</evidence>
<dbReference type="Proteomes" id="UP000504635">
    <property type="component" value="Unplaced"/>
</dbReference>
<dbReference type="GO" id="GO:0016485">
    <property type="term" value="P:protein processing"/>
    <property type="evidence" value="ECO:0007669"/>
    <property type="project" value="TreeGrafter"/>
</dbReference>
<dbReference type="InterPro" id="IPR008753">
    <property type="entry name" value="Peptidase_M13_N"/>
</dbReference>
<evidence type="ECO:0000256" key="9">
    <source>
        <dbReference type="SAM" id="Phobius"/>
    </source>
</evidence>
<comment type="cofactor">
    <cofactor evidence="1">
        <name>Zn(2+)</name>
        <dbReference type="ChEBI" id="CHEBI:29105"/>
    </cofactor>
</comment>
<evidence type="ECO:0000256" key="3">
    <source>
        <dbReference type="ARBA" id="ARBA00007357"/>
    </source>
</evidence>
<feature type="domain" description="Peptidase M13 C-terminal" evidence="10">
    <location>
        <begin position="482"/>
        <end position="661"/>
    </location>
</feature>
<dbReference type="InterPro" id="IPR042089">
    <property type="entry name" value="Peptidase_M13_dom_2"/>
</dbReference>
<dbReference type="KEGG" id="soy:115881057"/>
<proteinExistence type="inferred from homology"/>
<dbReference type="Gene3D" id="3.40.390.10">
    <property type="entry name" value="Collagenase (Catalytic Domain)"/>
    <property type="match status" value="1"/>
</dbReference>
<dbReference type="GO" id="GO:0004222">
    <property type="term" value="F:metalloendopeptidase activity"/>
    <property type="evidence" value="ECO:0007669"/>
    <property type="project" value="InterPro"/>
</dbReference>
<comment type="similarity">
    <text evidence="3">Belongs to the peptidase M13 family.</text>
</comment>
<keyword evidence="9" id="KW-1133">Transmembrane helix</keyword>
<evidence type="ECO:0000256" key="5">
    <source>
        <dbReference type="ARBA" id="ARBA00022723"/>
    </source>
</evidence>
<keyword evidence="7" id="KW-0862">Zinc</keyword>
<dbReference type="GO" id="GO:0046872">
    <property type="term" value="F:metal ion binding"/>
    <property type="evidence" value="ECO:0007669"/>
    <property type="project" value="UniProtKB-KW"/>
</dbReference>
<keyword evidence="4" id="KW-0645">Protease</keyword>
<evidence type="ECO:0000259" key="10">
    <source>
        <dbReference type="Pfam" id="PF01431"/>
    </source>
</evidence>
<dbReference type="Pfam" id="PF01431">
    <property type="entry name" value="Peptidase_M13"/>
    <property type="match status" value="1"/>
</dbReference>
<dbReference type="GeneID" id="115881057"/>
<dbReference type="Pfam" id="PF05649">
    <property type="entry name" value="Peptidase_M13_N"/>
    <property type="match status" value="1"/>
</dbReference>
<reference evidence="13" key="1">
    <citation type="submission" date="2025-08" db="UniProtKB">
        <authorList>
            <consortium name="RefSeq"/>
        </authorList>
    </citation>
    <scope>IDENTIFICATION</scope>
    <source>
        <tissue evidence="13">Gonads</tissue>
    </source>
</reference>
<evidence type="ECO:0000256" key="2">
    <source>
        <dbReference type="ARBA" id="ARBA00004401"/>
    </source>
</evidence>
<dbReference type="PANTHER" id="PTHR11733:SF224">
    <property type="entry name" value="NEPRILYSIN-2"/>
    <property type="match status" value="1"/>
</dbReference>
<organism evidence="12 13">
    <name type="scientific">Sitophilus oryzae</name>
    <name type="common">Rice weevil</name>
    <name type="synonym">Curculio oryzae</name>
    <dbReference type="NCBI Taxonomy" id="7048"/>
    <lineage>
        <taxon>Eukaryota</taxon>
        <taxon>Metazoa</taxon>
        <taxon>Ecdysozoa</taxon>
        <taxon>Arthropoda</taxon>
        <taxon>Hexapoda</taxon>
        <taxon>Insecta</taxon>
        <taxon>Pterygota</taxon>
        <taxon>Neoptera</taxon>
        <taxon>Endopterygota</taxon>
        <taxon>Coleoptera</taxon>
        <taxon>Polyphaga</taxon>
        <taxon>Cucujiformia</taxon>
        <taxon>Curculionidae</taxon>
        <taxon>Dryophthorinae</taxon>
        <taxon>Sitophilus</taxon>
    </lineage>
</organism>
<name>A0A6J2XS43_SITOR</name>
<dbReference type="InterPro" id="IPR000718">
    <property type="entry name" value="Peptidase_M13"/>
</dbReference>
<keyword evidence="8" id="KW-0482">Metalloprotease</keyword>
<evidence type="ECO:0000256" key="4">
    <source>
        <dbReference type="ARBA" id="ARBA00022670"/>
    </source>
</evidence>
<keyword evidence="5" id="KW-0479">Metal-binding</keyword>
<sequence>MMFQVIVFVNIVFSVFGSVPFFVRKDWTNKDMMLKNKTINPCNNFYEYSCSKWFKETTKPPFEPSWNHFTEASYELNKKIRQILEKTHTKENYSLGKSQRFYQSCVNFEENQSVYLENLRTILNIYINDLRRYDEMKSFNYKVMEQIMRITRNLDVYPIFKFSVNIDYKDTKNYILYIEPGNLIFPSSILLNPNIYQEEISSYVKWISKSTRHVLNINKSNYPKFSAVKIVEFEIELAKLMSTKSNTERNSTEHFSNMFDFDFINAINENLFIDTTRKIRSNDVMVVRNFEYFKSVFFLFKTYNTETIENYLLWSIIKELSRDTNRYLKNLNFIIDRNVLNVKKDIPRNTECTSKVLEYFSYALLPKYVRLYFDEKILEDIQDMVKNIKDKFIEVLAKNDWMSQKTKLLAMKKIGNIKCNVGYPKWIKNVSIIEEYYSDVNISTNHLLNILMVKREKSRRNFELFKTAVADPVWPSNVFDVNAYYSVLQNSIFLPLGILQKPFYDYHTPKIFNYGAIGSLIGHEFAHSLDTTGRQTNSEGTVTKWWRNQDIFIYNLKAKCYENTNSNKQISNSLITDETIADNVGLELSFEAYKKSDKNVDLEEVFWGRNYNSMFFLSYSQMWCEISNKKDLTNDEHSSPYIRVNQALYNNKQFVKLFNCNFLTKSFCNLW</sequence>
<evidence type="ECO:0000256" key="6">
    <source>
        <dbReference type="ARBA" id="ARBA00022801"/>
    </source>
</evidence>
<dbReference type="PRINTS" id="PR00786">
    <property type="entry name" value="NEPRILYSIN"/>
</dbReference>
<keyword evidence="12" id="KW-1185">Reference proteome</keyword>
<dbReference type="InParanoid" id="A0A6J2XS43"/>
<dbReference type="PROSITE" id="PS51885">
    <property type="entry name" value="NEPRILYSIN"/>
    <property type="match status" value="1"/>
</dbReference>
<keyword evidence="9" id="KW-0472">Membrane</keyword>
<evidence type="ECO:0000313" key="12">
    <source>
        <dbReference type="Proteomes" id="UP000504635"/>
    </source>
</evidence>
<dbReference type="PANTHER" id="PTHR11733">
    <property type="entry name" value="ZINC METALLOPROTEASE FAMILY M13 NEPRILYSIN-RELATED"/>
    <property type="match status" value="1"/>
</dbReference>
<dbReference type="CDD" id="cd08662">
    <property type="entry name" value="M13"/>
    <property type="match status" value="1"/>
</dbReference>
<feature type="domain" description="Peptidase M13 N-terminal" evidence="11">
    <location>
        <begin position="41"/>
        <end position="424"/>
    </location>
</feature>
<accession>A0A6J2XS43</accession>
<evidence type="ECO:0000259" key="11">
    <source>
        <dbReference type="Pfam" id="PF05649"/>
    </source>
</evidence>
<dbReference type="OrthoDB" id="6475849at2759"/>
<evidence type="ECO:0000313" key="13">
    <source>
        <dbReference type="RefSeq" id="XP_030754277.1"/>
    </source>
</evidence>
<evidence type="ECO:0000256" key="8">
    <source>
        <dbReference type="ARBA" id="ARBA00023049"/>
    </source>
</evidence>